<accession>D3UJD7</accession>
<dbReference type="PROSITE" id="PS51257">
    <property type="entry name" value="PROKAR_LIPOPROTEIN"/>
    <property type="match status" value="1"/>
</dbReference>
<protein>
    <submittedName>
        <fullName evidence="1">Putative outer membrane protein</fullName>
    </submittedName>
</protein>
<dbReference type="EMBL" id="FN555004">
    <property type="protein sequence ID" value="CBG40613.1"/>
    <property type="molecule type" value="Genomic_DNA"/>
</dbReference>
<keyword evidence="2" id="KW-1185">Reference proteome</keyword>
<evidence type="ECO:0000313" key="1">
    <source>
        <dbReference type="EMBL" id="CBG40613.1"/>
    </source>
</evidence>
<dbReference type="RefSeq" id="WP_013023679.1">
    <property type="nucleotide sequence ID" value="NC_013949.1"/>
</dbReference>
<dbReference type="Proteomes" id="UP000001522">
    <property type="component" value="Chromosome"/>
</dbReference>
<organism evidence="1 2">
    <name type="scientific">Helicobacter mustelae (strain ATCC 43772 / CCUG 25715 / CIP 103759 / LMG 18044 / NCTC 12198 / R85-136P)</name>
    <name type="common">Campylobacter mustelae</name>
    <dbReference type="NCBI Taxonomy" id="679897"/>
    <lineage>
        <taxon>Bacteria</taxon>
        <taxon>Pseudomonadati</taxon>
        <taxon>Campylobacterota</taxon>
        <taxon>Epsilonproteobacteria</taxon>
        <taxon>Campylobacterales</taxon>
        <taxon>Helicobacteraceae</taxon>
        <taxon>Helicobacter</taxon>
    </lineage>
</organism>
<reference evidence="1 2" key="1">
    <citation type="journal article" date="2010" name="BMC Genomics">
        <title>Comparative genomics and proteomics of Helicobacter mustelae, an ulcerogenic and carcinogenic gastric pathogen.</title>
        <authorList>
            <person name="O'Toole P.W."/>
            <person name="Snelling W.J."/>
            <person name="Canchaya C."/>
            <person name="Forde B.M."/>
            <person name="Hardie K.R."/>
            <person name="Josenhans C."/>
            <person name="Graham R.L.J."/>
            <person name="McMullan G."/>
            <person name="Parkhill J."/>
            <person name="Belda E."/>
            <person name="Bentley S.D."/>
        </authorList>
    </citation>
    <scope>NUCLEOTIDE SEQUENCE [LARGE SCALE GENOMIC DNA]</scope>
    <source>
        <strain evidence="2">ATCC 43772 / LMG 18044 / NCTC 12198 / 12198</strain>
    </source>
</reference>
<sequence length="190" mass="21548">MKKSTIFFSTILAMTLTGCLDIKIRSEIPKKTYYDLDTNILQEHQCKTFDLIWFGGVTSTSYLDQTSILHKKSNGEVSTIANTLWMDNPKEMFKTILVKNGSQKCLSFENLSVEKPNQYLSIQLLFLGFVDEKSDIEFVYKIYDKNLQFKGMGTIHKEEPGTDIATLQKTAQSGINELLEILGGPKNEAK</sequence>
<dbReference type="HOGENOM" id="CLU_1426199_0_0_7"/>
<dbReference type="STRING" id="679897.HMU13600"/>
<proteinExistence type="predicted"/>
<dbReference type="AlphaFoldDB" id="D3UJD7"/>
<evidence type="ECO:0000313" key="2">
    <source>
        <dbReference type="Proteomes" id="UP000001522"/>
    </source>
</evidence>
<dbReference type="SUPFAM" id="SSF159594">
    <property type="entry name" value="XCC0632-like"/>
    <property type="match status" value="1"/>
</dbReference>
<name>D3UJD7_HELM1</name>
<gene>
    <name evidence="1" type="ordered locus">HMU13600</name>
</gene>
<dbReference type="KEGG" id="hms:HMU13600"/>